<dbReference type="SUPFAM" id="SSF103575">
    <property type="entry name" value="Plexin repeat"/>
    <property type="match status" value="1"/>
</dbReference>
<evidence type="ECO:0000256" key="4">
    <source>
        <dbReference type="ARBA" id="ARBA00023180"/>
    </source>
</evidence>
<dbReference type="InterPro" id="IPR015943">
    <property type="entry name" value="WD40/YVTN_repeat-like_dom_sf"/>
</dbReference>
<accession>A0A8S3YW74</accession>
<dbReference type="GO" id="GO:0016020">
    <property type="term" value="C:membrane"/>
    <property type="evidence" value="ECO:0007669"/>
    <property type="project" value="UniProtKB-SubCell"/>
</dbReference>
<dbReference type="PANTHER" id="PTHR22625">
    <property type="entry name" value="PLEXIN"/>
    <property type="match status" value="1"/>
</dbReference>
<dbReference type="Gene3D" id="3.30.200.20">
    <property type="entry name" value="Phosphorylase Kinase, domain 1"/>
    <property type="match status" value="1"/>
</dbReference>
<protein>
    <submittedName>
        <fullName evidence="9">Uncharacterized protein</fullName>
    </submittedName>
</protein>
<dbReference type="InterPro" id="IPR013783">
    <property type="entry name" value="Ig-like_fold"/>
</dbReference>
<evidence type="ECO:0000256" key="3">
    <source>
        <dbReference type="ARBA" id="ARBA00023157"/>
    </source>
</evidence>
<comment type="subcellular location">
    <subcellularLocation>
        <location evidence="1">Membrane</location>
    </subcellularLocation>
</comment>
<dbReference type="EMBL" id="CAJHNH020000791">
    <property type="protein sequence ID" value="CAG5119895.1"/>
    <property type="molecule type" value="Genomic_DNA"/>
</dbReference>
<dbReference type="OrthoDB" id="6417648at2759"/>
<dbReference type="Proteomes" id="UP000678393">
    <property type="component" value="Unassembled WGS sequence"/>
</dbReference>
<dbReference type="Pfam" id="PF01437">
    <property type="entry name" value="PSI"/>
    <property type="match status" value="1"/>
</dbReference>
<keyword evidence="10" id="KW-1185">Reference proteome</keyword>
<keyword evidence="2 6" id="KW-0472">Membrane</keyword>
<name>A0A8S3YW74_9EUPU</name>
<dbReference type="InterPro" id="IPR017441">
    <property type="entry name" value="Protein_kinase_ATP_BS"/>
</dbReference>
<comment type="caution">
    <text evidence="9">The sequence shown here is derived from an EMBL/GenBank/DDBJ whole genome shotgun (WGS) entry which is preliminary data.</text>
</comment>
<dbReference type="InterPro" id="IPR031148">
    <property type="entry name" value="Plexin"/>
</dbReference>
<keyword evidence="6" id="KW-0812">Transmembrane</keyword>
<keyword evidence="4" id="KW-0325">Glycoprotein</keyword>
<feature type="domain" description="IPT/TIG" evidence="8">
    <location>
        <begin position="161"/>
        <end position="254"/>
    </location>
</feature>
<dbReference type="InterPro" id="IPR016201">
    <property type="entry name" value="PSI"/>
</dbReference>
<dbReference type="Gene3D" id="2.130.10.10">
    <property type="entry name" value="YVTN repeat-like/Quinoprotein amine dehydrogenase"/>
    <property type="match status" value="1"/>
</dbReference>
<proteinExistence type="predicted"/>
<dbReference type="PANTHER" id="PTHR22625:SF70">
    <property type="entry name" value="PLEXIN A, ISOFORM A"/>
    <property type="match status" value="1"/>
</dbReference>
<dbReference type="InterPro" id="IPR014756">
    <property type="entry name" value="Ig_E-set"/>
</dbReference>
<dbReference type="InterPro" id="IPR002909">
    <property type="entry name" value="IPT_dom"/>
</dbReference>
<feature type="non-terminal residue" evidence="9">
    <location>
        <position position="715"/>
    </location>
</feature>
<evidence type="ECO:0000313" key="9">
    <source>
        <dbReference type="EMBL" id="CAG5119895.1"/>
    </source>
</evidence>
<gene>
    <name evidence="9" type="ORF">CUNI_LOCUS5453</name>
</gene>
<dbReference type="SMART" id="SM00423">
    <property type="entry name" value="PSI"/>
    <property type="match status" value="1"/>
</dbReference>
<evidence type="ECO:0000259" key="7">
    <source>
        <dbReference type="SMART" id="SM00423"/>
    </source>
</evidence>
<keyword evidence="5" id="KW-0067">ATP-binding</keyword>
<feature type="non-terminal residue" evidence="9">
    <location>
        <position position="1"/>
    </location>
</feature>
<dbReference type="SUPFAM" id="SSF81296">
    <property type="entry name" value="E set domains"/>
    <property type="match status" value="3"/>
</dbReference>
<keyword evidence="6" id="KW-1133">Transmembrane helix</keyword>
<dbReference type="SMART" id="SM00429">
    <property type="entry name" value="IPT"/>
    <property type="match status" value="3"/>
</dbReference>
<sequence length="715" mass="78096">GEEINLQPDSCVKVQEIGIRSLVQTPMTNILELDTIVTVVKTYKVLNDTKMVLLLGDQGGNIRKVYYNKQKTKQYLQYNLGPDPIASDMEIDTEEDVAYILTGNTIVKFPAWSCAVHSECDQCLISDDPIVCGWCEDTCTSQQECRDAGKNWSSGLRASCPPTVRDLMPRCGPTAGGTTVTIHGKNFGEPSATHKVWIGRVVCAKQSHNATRITCETGEAPEELSAPVTVSIHDPSYPPGRPYQVNGQQNSSYPFCFKNIKVRSFFPTRGPQSGGTNITIRGKHLDIGSSISVNVSGIPCNPVSISSSELSCITQKWSAKFSRAARDTSRIKGQGAVLVSIDRATVMAMENGVPLQFSYMADPVIKNILPQRSILSGGIPLTVTGSNLDASVTPQLRGTYGSNNADLGISSPCQVGPEGTQMICPSLNVSGVIKKLDKPPESVRIYFWYDGNKVYRDSVTAGSLFLQYYPDPEFLQLPQMVSEHDVSSGEIVFSGRNLDFGVTIPDIHISIGSKPCTVTSLTSTELKCQPDVSGLKVNEKEKYSVQIQVGHLVFNNSQIGYVEFVQPAQAGSLSPAFTALIIIILLIVAAVIILLIVMKRQRCGFFKVRGEFSSVQYTADQDAEHSLMRPDVQRNHNLDNDYTEGGATYYGSGGYRAHIDEETLNLIESEHLLVDRECLTLADEIGKGNFGCVRRGFLTLPEQKGDILVAVKTLH</sequence>
<evidence type="ECO:0000313" key="10">
    <source>
        <dbReference type="Proteomes" id="UP000678393"/>
    </source>
</evidence>
<evidence type="ECO:0000256" key="2">
    <source>
        <dbReference type="ARBA" id="ARBA00023136"/>
    </source>
</evidence>
<evidence type="ECO:0000256" key="5">
    <source>
        <dbReference type="PROSITE-ProRule" id="PRU10141"/>
    </source>
</evidence>
<evidence type="ECO:0000256" key="1">
    <source>
        <dbReference type="ARBA" id="ARBA00004370"/>
    </source>
</evidence>
<dbReference type="GO" id="GO:0017154">
    <property type="term" value="F:semaphorin receptor activity"/>
    <property type="evidence" value="ECO:0007669"/>
    <property type="project" value="InterPro"/>
</dbReference>
<feature type="domain" description="PSI" evidence="7">
    <location>
        <begin position="113"/>
        <end position="161"/>
    </location>
</feature>
<dbReference type="GO" id="GO:0005524">
    <property type="term" value="F:ATP binding"/>
    <property type="evidence" value="ECO:0007669"/>
    <property type="project" value="UniProtKB-UniRule"/>
</dbReference>
<organism evidence="9 10">
    <name type="scientific">Candidula unifasciata</name>
    <dbReference type="NCBI Taxonomy" id="100452"/>
    <lineage>
        <taxon>Eukaryota</taxon>
        <taxon>Metazoa</taxon>
        <taxon>Spiralia</taxon>
        <taxon>Lophotrochozoa</taxon>
        <taxon>Mollusca</taxon>
        <taxon>Gastropoda</taxon>
        <taxon>Heterobranchia</taxon>
        <taxon>Euthyneura</taxon>
        <taxon>Panpulmonata</taxon>
        <taxon>Eupulmonata</taxon>
        <taxon>Stylommatophora</taxon>
        <taxon>Helicina</taxon>
        <taxon>Helicoidea</taxon>
        <taxon>Geomitridae</taxon>
        <taxon>Candidula</taxon>
    </lineage>
</organism>
<feature type="transmembrane region" description="Helical" evidence="6">
    <location>
        <begin position="576"/>
        <end position="597"/>
    </location>
</feature>
<dbReference type="InterPro" id="IPR036352">
    <property type="entry name" value="Semap_dom_sf"/>
</dbReference>
<dbReference type="CDD" id="cd00603">
    <property type="entry name" value="IPT_PCSR"/>
    <property type="match status" value="2"/>
</dbReference>
<dbReference type="AlphaFoldDB" id="A0A8S3YW74"/>
<dbReference type="Gene3D" id="2.60.40.10">
    <property type="entry name" value="Immunoglobulins"/>
    <property type="match status" value="2"/>
</dbReference>
<feature type="domain" description="IPT/TIG" evidence="8">
    <location>
        <begin position="362"/>
        <end position="450"/>
    </location>
</feature>
<dbReference type="PROSITE" id="PS00107">
    <property type="entry name" value="PROTEIN_KINASE_ATP"/>
    <property type="match status" value="1"/>
</dbReference>
<keyword evidence="3" id="KW-1015">Disulfide bond</keyword>
<dbReference type="SUPFAM" id="SSF101912">
    <property type="entry name" value="Sema domain"/>
    <property type="match status" value="1"/>
</dbReference>
<evidence type="ECO:0000259" key="8">
    <source>
        <dbReference type="SMART" id="SM00429"/>
    </source>
</evidence>
<dbReference type="InterPro" id="IPR002165">
    <property type="entry name" value="Plexin_repeat"/>
</dbReference>
<evidence type="ECO:0000256" key="6">
    <source>
        <dbReference type="SAM" id="Phobius"/>
    </source>
</evidence>
<keyword evidence="5" id="KW-0547">Nucleotide-binding</keyword>
<reference evidence="9" key="1">
    <citation type="submission" date="2021-04" db="EMBL/GenBank/DDBJ databases">
        <authorList>
            <consortium name="Molecular Ecology Group"/>
        </authorList>
    </citation>
    <scope>NUCLEOTIDE SEQUENCE</scope>
</reference>
<feature type="domain" description="IPT/TIG" evidence="8">
    <location>
        <begin position="259"/>
        <end position="360"/>
    </location>
</feature>
<dbReference type="Pfam" id="PF01833">
    <property type="entry name" value="TIG"/>
    <property type="match status" value="3"/>
</dbReference>
<feature type="binding site" evidence="5">
    <location>
        <position position="712"/>
    </location>
    <ligand>
        <name>ATP</name>
        <dbReference type="ChEBI" id="CHEBI:30616"/>
    </ligand>
</feature>